<protein>
    <submittedName>
        <fullName evidence="2">Uncharacterized protein</fullName>
    </submittedName>
</protein>
<evidence type="ECO:0000313" key="2">
    <source>
        <dbReference type="EMBL" id="AYV82601.1"/>
    </source>
</evidence>
<gene>
    <name evidence="2" type="ORF">Hyperionvirus1_180</name>
</gene>
<reference evidence="2" key="1">
    <citation type="submission" date="2018-10" db="EMBL/GenBank/DDBJ databases">
        <title>Hidden diversity of soil giant viruses.</title>
        <authorList>
            <person name="Schulz F."/>
            <person name="Alteio L."/>
            <person name="Goudeau D."/>
            <person name="Ryan E.M."/>
            <person name="Malmstrom R.R."/>
            <person name="Blanchard J."/>
            <person name="Woyke T."/>
        </authorList>
    </citation>
    <scope>NUCLEOTIDE SEQUENCE</scope>
    <source>
        <strain evidence="2">HYV1</strain>
    </source>
</reference>
<evidence type="ECO:0000256" key="1">
    <source>
        <dbReference type="SAM" id="MobiDB-lite"/>
    </source>
</evidence>
<organism evidence="2">
    <name type="scientific">Hyperionvirus sp</name>
    <dbReference type="NCBI Taxonomy" id="2487770"/>
    <lineage>
        <taxon>Viruses</taxon>
        <taxon>Varidnaviria</taxon>
        <taxon>Bamfordvirae</taxon>
        <taxon>Nucleocytoviricota</taxon>
        <taxon>Megaviricetes</taxon>
        <taxon>Imitervirales</taxon>
        <taxon>Mimiviridae</taxon>
        <taxon>Klosneuvirinae</taxon>
    </lineage>
</organism>
<name>A0A3G5A8U4_9VIRU</name>
<sequence>MSLESKLGWNFSQKRVKKLLEKWKDLFGWDSKTEKVLYFSDWREADFAAVANTYEHRERVAFYEFLVEKQRAYWWAFEVRDSVEKPEDLSPEEAKQLEAKWARDGSVWYDAEFNDVRESSMAEDLPHEKNCSPVVLKEYKLINAILYARRDRVAEERKQAAEESKRKQLQKTQAAALSNVIDALIDQWRPFLSSDAVPHGPNATVIDALRSRARAAGAAEAGDYPSPSSEIKSETKGCTRC</sequence>
<dbReference type="EMBL" id="MK072383">
    <property type="protein sequence ID" value="AYV82601.1"/>
    <property type="molecule type" value="Genomic_DNA"/>
</dbReference>
<feature type="compositionally biased region" description="Basic and acidic residues" evidence="1">
    <location>
        <begin position="231"/>
        <end position="241"/>
    </location>
</feature>
<feature type="region of interest" description="Disordered" evidence="1">
    <location>
        <begin position="216"/>
        <end position="241"/>
    </location>
</feature>
<proteinExistence type="predicted"/>
<accession>A0A3G5A8U4</accession>